<reference evidence="15" key="1">
    <citation type="submission" date="2023-11" db="EMBL/GenBank/DDBJ databases">
        <title>Genome assemblies of two species of porcelain crab, Petrolisthes cinctipes and Petrolisthes manimaculis (Anomura: Porcellanidae).</title>
        <authorList>
            <person name="Angst P."/>
        </authorList>
    </citation>
    <scope>NUCLEOTIDE SEQUENCE</scope>
    <source>
        <strain evidence="15">PB745_02</strain>
        <tissue evidence="15">Gill</tissue>
    </source>
</reference>
<evidence type="ECO:0000256" key="8">
    <source>
        <dbReference type="ARBA" id="ARBA00022837"/>
    </source>
</evidence>
<keyword evidence="4 14" id="KW-0813">Transport</keyword>
<evidence type="ECO:0000256" key="6">
    <source>
        <dbReference type="ARBA" id="ARBA00022692"/>
    </source>
</evidence>
<evidence type="ECO:0000256" key="14">
    <source>
        <dbReference type="RuleBase" id="RU369077"/>
    </source>
</evidence>
<keyword evidence="6" id="KW-0812">Transmembrane</keyword>
<dbReference type="GO" id="GO:0036444">
    <property type="term" value="P:calcium import into the mitochondrion"/>
    <property type="evidence" value="ECO:0007669"/>
    <property type="project" value="UniProtKB-UniRule"/>
</dbReference>
<sequence length="96" mass="10739">MSTAPLQLLLRPLHRTAKLTRGVSQRRIHLSRTHNDTFTPTDAVMPRPHVCTYLGYIGVAITITQGIFIGAEMSKNIASFLEENELFVPSDDDDDD</sequence>
<evidence type="ECO:0000256" key="10">
    <source>
        <dbReference type="ARBA" id="ARBA00022989"/>
    </source>
</evidence>
<evidence type="ECO:0000256" key="9">
    <source>
        <dbReference type="ARBA" id="ARBA00022946"/>
    </source>
</evidence>
<dbReference type="InterPro" id="IPR018782">
    <property type="entry name" value="MCU_reg"/>
</dbReference>
<name>A0AAE1P7R2_9EUCA</name>
<keyword evidence="7 14" id="KW-0999">Mitochondrion inner membrane</keyword>
<dbReference type="PANTHER" id="PTHR33904:SF1">
    <property type="entry name" value="ESSENTIAL MCU REGULATOR, MITOCHONDRIAL"/>
    <property type="match status" value="1"/>
</dbReference>
<comment type="caution">
    <text evidence="15">The sequence shown here is derived from an EMBL/GenBank/DDBJ whole genome shotgun (WGS) entry which is preliminary data.</text>
</comment>
<dbReference type="GO" id="GO:1990246">
    <property type="term" value="C:uniplex complex"/>
    <property type="evidence" value="ECO:0007669"/>
    <property type="project" value="UniProtKB-UniRule"/>
</dbReference>
<evidence type="ECO:0000256" key="4">
    <source>
        <dbReference type="ARBA" id="ARBA00022448"/>
    </source>
</evidence>
<protein>
    <recommendedName>
        <fullName evidence="3 14">Essential MCU regulator, mitochondrial</fullName>
    </recommendedName>
    <alternativeName>
        <fullName evidence="14">Single-pass membrane protein with aspartate-rich tail 1, mitochondrial</fullName>
    </alternativeName>
</protein>
<keyword evidence="5 14" id="KW-0109">Calcium transport</keyword>
<keyword evidence="10" id="KW-1133">Transmembrane helix</keyword>
<organism evidence="15 16">
    <name type="scientific">Petrolisthes manimaculis</name>
    <dbReference type="NCBI Taxonomy" id="1843537"/>
    <lineage>
        <taxon>Eukaryota</taxon>
        <taxon>Metazoa</taxon>
        <taxon>Ecdysozoa</taxon>
        <taxon>Arthropoda</taxon>
        <taxon>Crustacea</taxon>
        <taxon>Multicrustacea</taxon>
        <taxon>Malacostraca</taxon>
        <taxon>Eumalacostraca</taxon>
        <taxon>Eucarida</taxon>
        <taxon>Decapoda</taxon>
        <taxon>Pleocyemata</taxon>
        <taxon>Anomura</taxon>
        <taxon>Galatheoidea</taxon>
        <taxon>Porcellanidae</taxon>
        <taxon>Petrolisthes</taxon>
    </lineage>
</organism>
<comment type="subunit">
    <text evidence="14">Component of the uniplex complex. Interacts (via the transmembrane region) with MCU (via the first transmembrane region); the interaction is direct.</text>
</comment>
<keyword evidence="16" id="KW-1185">Reference proteome</keyword>
<accession>A0AAE1P7R2</accession>
<comment type="similarity">
    <text evidence="2 14">Belongs to the SMDT1/EMRE family.</text>
</comment>
<evidence type="ECO:0000313" key="15">
    <source>
        <dbReference type="EMBL" id="KAK4302382.1"/>
    </source>
</evidence>
<dbReference type="EMBL" id="JAWZYT010002742">
    <property type="protein sequence ID" value="KAK4302382.1"/>
    <property type="molecule type" value="Genomic_DNA"/>
</dbReference>
<proteinExistence type="inferred from homology"/>
<keyword evidence="9 14" id="KW-0809">Transit peptide</keyword>
<evidence type="ECO:0000256" key="2">
    <source>
        <dbReference type="ARBA" id="ARBA00008958"/>
    </source>
</evidence>
<keyword evidence="13" id="KW-0472">Membrane</keyword>
<evidence type="ECO:0000256" key="3">
    <source>
        <dbReference type="ARBA" id="ARBA00022180"/>
    </source>
</evidence>
<dbReference type="AlphaFoldDB" id="A0AAE1P7R2"/>
<evidence type="ECO:0000313" key="16">
    <source>
        <dbReference type="Proteomes" id="UP001292094"/>
    </source>
</evidence>
<keyword evidence="11 14" id="KW-0406">Ion transport</keyword>
<evidence type="ECO:0000256" key="1">
    <source>
        <dbReference type="ARBA" id="ARBA00004434"/>
    </source>
</evidence>
<evidence type="ECO:0000256" key="7">
    <source>
        <dbReference type="ARBA" id="ARBA00022792"/>
    </source>
</evidence>
<evidence type="ECO:0000256" key="12">
    <source>
        <dbReference type="ARBA" id="ARBA00023128"/>
    </source>
</evidence>
<keyword evidence="12 14" id="KW-0496">Mitochondrion</keyword>
<dbReference type="Pfam" id="PF10161">
    <property type="entry name" value="DDDD"/>
    <property type="match status" value="1"/>
</dbReference>
<evidence type="ECO:0000256" key="13">
    <source>
        <dbReference type="ARBA" id="ARBA00023136"/>
    </source>
</evidence>
<gene>
    <name evidence="15" type="ORF">Pmani_025533</name>
</gene>
<comment type="subcellular location">
    <subcellularLocation>
        <location evidence="1 14">Mitochondrion inner membrane</location>
        <topology evidence="1 14">Single-pass membrane protein</topology>
    </subcellularLocation>
</comment>
<comment type="function">
    <text evidence="14">Essential regulatory subunit of the mitochondrial calcium uniporter complex (uniplex), a complex that mediates calcium uptake into mitochondria.</text>
</comment>
<evidence type="ECO:0000256" key="11">
    <source>
        <dbReference type="ARBA" id="ARBA00023065"/>
    </source>
</evidence>
<evidence type="ECO:0000256" key="5">
    <source>
        <dbReference type="ARBA" id="ARBA00022568"/>
    </source>
</evidence>
<keyword evidence="8 14" id="KW-0106">Calcium</keyword>
<dbReference type="GO" id="GO:0051560">
    <property type="term" value="P:mitochondrial calcium ion homeostasis"/>
    <property type="evidence" value="ECO:0007669"/>
    <property type="project" value="UniProtKB-UniRule"/>
</dbReference>
<dbReference type="PANTHER" id="PTHR33904">
    <property type="entry name" value="ESSENTIAL MCU REGULATOR, MITOCHONDRIAL"/>
    <property type="match status" value="1"/>
</dbReference>
<dbReference type="Proteomes" id="UP001292094">
    <property type="component" value="Unassembled WGS sequence"/>
</dbReference>